<feature type="chain" id="PRO_5042010638" evidence="1">
    <location>
        <begin position="23"/>
        <end position="309"/>
    </location>
</feature>
<evidence type="ECO:0000313" key="2">
    <source>
        <dbReference type="EMBL" id="KAK1746179.1"/>
    </source>
</evidence>
<organism evidence="2 3">
    <name type="scientific">Skeletonema marinoi</name>
    <dbReference type="NCBI Taxonomy" id="267567"/>
    <lineage>
        <taxon>Eukaryota</taxon>
        <taxon>Sar</taxon>
        <taxon>Stramenopiles</taxon>
        <taxon>Ochrophyta</taxon>
        <taxon>Bacillariophyta</taxon>
        <taxon>Coscinodiscophyceae</taxon>
        <taxon>Thalassiosirophycidae</taxon>
        <taxon>Thalassiosirales</taxon>
        <taxon>Skeletonemataceae</taxon>
        <taxon>Skeletonema</taxon>
        <taxon>Skeletonema marinoi-dohrnii complex</taxon>
    </lineage>
</organism>
<keyword evidence="3" id="KW-1185">Reference proteome</keyword>
<dbReference type="EMBL" id="JATAAI010000004">
    <property type="protein sequence ID" value="KAK1746179.1"/>
    <property type="molecule type" value="Genomic_DNA"/>
</dbReference>
<reference evidence="2" key="1">
    <citation type="submission" date="2023-06" db="EMBL/GenBank/DDBJ databases">
        <title>Survivors Of The Sea: Transcriptome response of Skeletonema marinoi to long-term dormancy.</title>
        <authorList>
            <person name="Pinder M.I.M."/>
            <person name="Kourtchenko O."/>
            <person name="Robertson E.K."/>
            <person name="Larsson T."/>
            <person name="Maumus F."/>
            <person name="Osuna-Cruz C.M."/>
            <person name="Vancaester E."/>
            <person name="Stenow R."/>
            <person name="Vandepoele K."/>
            <person name="Ploug H."/>
            <person name="Bruchert V."/>
            <person name="Godhe A."/>
            <person name="Topel M."/>
        </authorList>
    </citation>
    <scope>NUCLEOTIDE SEQUENCE</scope>
    <source>
        <strain evidence="2">R05AC</strain>
    </source>
</reference>
<protein>
    <submittedName>
        <fullName evidence="2">Uncharacterized protein</fullName>
    </submittedName>
</protein>
<evidence type="ECO:0000313" key="3">
    <source>
        <dbReference type="Proteomes" id="UP001224775"/>
    </source>
</evidence>
<comment type="caution">
    <text evidence="2">The sequence shown here is derived from an EMBL/GenBank/DDBJ whole genome shotgun (WGS) entry which is preliminary data.</text>
</comment>
<sequence>MKAVCVVILHLAALFNLRAVYSLSCLPKSDRRQFLSEGCSTFASVCIISTAPSPAVASDDRDEHQDVSSLLDAKTIDWNGPSWTAARYRASTLQQSSSNYAPPASNSPIFYPTWMEGYHKISYKFKGASFPQGRKILTLRTPGAGLGSCLLLPNIGYNPSSFPIHFICNSNAQVYEDLAYNVPRTFEAFWTQAKVLGVQTNYMMDSNASSNDLSTKCLVTGEGCIAPNMRPPATRVALDFNGPTRRGGRVTQSTDVTILDSSVQGNFADTYYTAKTFSQYNVNQDLQLSTEKSPHSGEKKMMLLMERSA</sequence>
<name>A0AAD8YIJ1_9STRA</name>
<dbReference type="Proteomes" id="UP001224775">
    <property type="component" value="Unassembled WGS sequence"/>
</dbReference>
<accession>A0AAD8YIJ1</accession>
<gene>
    <name evidence="2" type="ORF">QTG54_002786</name>
</gene>
<evidence type="ECO:0000256" key="1">
    <source>
        <dbReference type="SAM" id="SignalP"/>
    </source>
</evidence>
<dbReference type="AlphaFoldDB" id="A0AAD8YIJ1"/>
<proteinExistence type="predicted"/>
<feature type="signal peptide" evidence="1">
    <location>
        <begin position="1"/>
        <end position="22"/>
    </location>
</feature>
<keyword evidence="1" id="KW-0732">Signal</keyword>